<evidence type="ECO:0008006" key="4">
    <source>
        <dbReference type="Google" id="ProtNLM"/>
    </source>
</evidence>
<dbReference type="Ensembl" id="ENSPSTT00000006720.1">
    <property type="protein sequence ID" value="ENSPSTP00000006405.1"/>
    <property type="gene ID" value="ENSPSTG00000004544.1"/>
</dbReference>
<evidence type="ECO:0000256" key="1">
    <source>
        <dbReference type="ARBA" id="ARBA00022896"/>
    </source>
</evidence>
<dbReference type="AlphaFoldDB" id="A0A8C9FNR6"/>
<keyword evidence="1" id="KW-0847">Vitamin C</keyword>
<keyword evidence="3" id="KW-1185">Reference proteome</keyword>
<name>A0A8C9FNR6_PAVCR</name>
<dbReference type="PANTHER" id="PTHR12907:SF28">
    <property type="entry name" value="PROLYL HYDROXYLASE EGLN3"/>
    <property type="match status" value="1"/>
</dbReference>
<dbReference type="Gene3D" id="2.60.120.620">
    <property type="entry name" value="q2cbj1_9rhob like domain"/>
    <property type="match status" value="1"/>
</dbReference>
<reference evidence="2" key="1">
    <citation type="submission" date="2025-05" db="UniProtKB">
        <authorList>
            <consortium name="Ensembl"/>
        </authorList>
    </citation>
    <scope>IDENTIFICATION</scope>
</reference>
<dbReference type="Ensembl" id="ENSPSTT00000025659.1">
    <property type="protein sequence ID" value="ENSPSTP00000024384.1"/>
    <property type="gene ID" value="ENSPSTG00000017992.1"/>
</dbReference>
<dbReference type="Proteomes" id="UP000694428">
    <property type="component" value="Unplaced"/>
</dbReference>
<accession>A0A8C9FNR6</accession>
<dbReference type="GO" id="GO:0031418">
    <property type="term" value="F:L-ascorbic acid binding"/>
    <property type="evidence" value="ECO:0007669"/>
    <property type="project" value="UniProtKB-KW"/>
</dbReference>
<dbReference type="GO" id="GO:0008198">
    <property type="term" value="F:ferrous iron binding"/>
    <property type="evidence" value="ECO:0007669"/>
    <property type="project" value="TreeGrafter"/>
</dbReference>
<dbReference type="GO" id="GO:0005737">
    <property type="term" value="C:cytoplasm"/>
    <property type="evidence" value="ECO:0007669"/>
    <property type="project" value="TreeGrafter"/>
</dbReference>
<evidence type="ECO:0000313" key="3">
    <source>
        <dbReference type="Proteomes" id="UP000694428"/>
    </source>
</evidence>
<evidence type="ECO:0000313" key="2">
    <source>
        <dbReference type="Ensembl" id="ENSPSTP00000018763.1"/>
    </source>
</evidence>
<protein>
    <recommendedName>
        <fullName evidence="4">EGLN3 protein</fullName>
    </recommendedName>
</protein>
<dbReference type="GO" id="GO:0031545">
    <property type="term" value="F:peptidyl-proline 4-dioxygenase activity"/>
    <property type="evidence" value="ECO:0007669"/>
    <property type="project" value="TreeGrafter"/>
</dbReference>
<organism evidence="2 3">
    <name type="scientific">Pavo cristatus</name>
    <name type="common">Indian peafowl</name>
    <name type="synonym">Blue peafowl</name>
    <dbReference type="NCBI Taxonomy" id="9049"/>
    <lineage>
        <taxon>Eukaryota</taxon>
        <taxon>Metazoa</taxon>
        <taxon>Chordata</taxon>
        <taxon>Craniata</taxon>
        <taxon>Vertebrata</taxon>
        <taxon>Euteleostomi</taxon>
        <taxon>Archelosauria</taxon>
        <taxon>Archosauria</taxon>
        <taxon>Dinosauria</taxon>
        <taxon>Saurischia</taxon>
        <taxon>Theropoda</taxon>
        <taxon>Coelurosauria</taxon>
        <taxon>Aves</taxon>
        <taxon>Neognathae</taxon>
        <taxon>Galloanserae</taxon>
        <taxon>Galliformes</taxon>
        <taxon>Phasianidae</taxon>
        <taxon>Phasianinae</taxon>
        <taxon>Pavo</taxon>
    </lineage>
</organism>
<proteinExistence type="predicted"/>
<dbReference type="GO" id="GO:0071456">
    <property type="term" value="P:cellular response to hypoxia"/>
    <property type="evidence" value="ECO:0007669"/>
    <property type="project" value="TreeGrafter"/>
</dbReference>
<dbReference type="PANTHER" id="PTHR12907">
    <property type="entry name" value="EGL NINE HOMOLOG-RELATED"/>
    <property type="match status" value="1"/>
</dbReference>
<sequence>MPLGHIMRLDLERLALEYVVPCLHDIGFCYLDNFLGEVVGDCVLERVKRMHRDGELADGQLAGPSRGVAKRHLRGDQIKWIGGTEEGCEAINFLLTLIDRLVMYCGSRLGKYYVKERSKVSGAPRGCGRYLGKKLRRGLLVLAGEKDLLGCRVSETELWSCHDFVPTAVTHDRTCFRNKYQAACYQVSLLALVIHQGSIRLQVVRENAAQQHEIERDSVWFAKLDTDKFPSEIKSNQSLNDNNINAMDMGVTAVICSWHVGHLWQEDYSRD</sequence>
<dbReference type="InterPro" id="IPR051559">
    <property type="entry name" value="HIF_prolyl_hydroxylases"/>
</dbReference>
<dbReference type="GO" id="GO:0005634">
    <property type="term" value="C:nucleus"/>
    <property type="evidence" value="ECO:0007669"/>
    <property type="project" value="TreeGrafter"/>
</dbReference>
<dbReference type="Ensembl" id="ENSPSTT00000019656.1">
    <property type="protein sequence ID" value="ENSPSTP00000018763.1"/>
    <property type="gene ID" value="ENSPSTG00000013498.1"/>
</dbReference>